<protein>
    <recommendedName>
        <fullName evidence="2">histidine kinase</fullName>
        <ecNumber evidence="2">2.7.13.3</ecNumber>
    </recommendedName>
</protein>
<dbReference type="InterPro" id="IPR005467">
    <property type="entry name" value="His_kinase_dom"/>
</dbReference>
<keyword evidence="5" id="KW-0547">Nucleotide-binding</keyword>
<evidence type="ECO:0000256" key="2">
    <source>
        <dbReference type="ARBA" id="ARBA00012438"/>
    </source>
</evidence>
<evidence type="ECO:0000259" key="10">
    <source>
        <dbReference type="PROSITE" id="PS50109"/>
    </source>
</evidence>
<sequence length="284" mass="30748">MAQPLAGTALGPSHAAEAAARPLPAADLPPDLDPTPADLDLARRLREQNAQIAQLAGGLAHEIRNPLSTLSLNLDLLAEDFQDAETPRERRAGARIGRLKHETKRLQDILENFLRFARLQDLKPAPTDFNAVVEEMCDFYEPQASTRGVVVRTHFAPDLPGVAIDADAFKQAVLNLMLNAEHAMPEGGELILTTRRDGPFVVLDVIDTGCGMAEDVRSRIFDPFYSTRKGGTGLGLPTTRNIVEAHGGSIEVQSVPEKGSRFSIRLPAPTPTSRRADRSQPAAS</sequence>
<dbReference type="PRINTS" id="PR00344">
    <property type="entry name" value="BCTRLSENSOR"/>
</dbReference>
<dbReference type="SUPFAM" id="SSF55874">
    <property type="entry name" value="ATPase domain of HSP90 chaperone/DNA topoisomerase II/histidine kinase"/>
    <property type="match status" value="1"/>
</dbReference>
<dbReference type="Pfam" id="PF02518">
    <property type="entry name" value="HATPase_c"/>
    <property type="match status" value="1"/>
</dbReference>
<feature type="region of interest" description="Disordered" evidence="9">
    <location>
        <begin position="256"/>
        <end position="284"/>
    </location>
</feature>
<feature type="domain" description="Histidine kinase" evidence="10">
    <location>
        <begin position="58"/>
        <end position="270"/>
    </location>
</feature>
<dbReference type="Gene3D" id="1.10.287.130">
    <property type="match status" value="1"/>
</dbReference>
<dbReference type="InterPro" id="IPR003594">
    <property type="entry name" value="HATPase_dom"/>
</dbReference>
<dbReference type="InterPro" id="IPR004358">
    <property type="entry name" value="Sig_transdc_His_kin-like_C"/>
</dbReference>
<keyword evidence="8" id="KW-0902">Two-component regulatory system</keyword>
<dbReference type="InterPro" id="IPR036097">
    <property type="entry name" value="HisK_dim/P_sf"/>
</dbReference>
<dbReference type="SMART" id="SM00388">
    <property type="entry name" value="HisKA"/>
    <property type="match status" value="1"/>
</dbReference>
<dbReference type="EC" id="2.7.13.3" evidence="2"/>
<evidence type="ECO:0000256" key="9">
    <source>
        <dbReference type="SAM" id="MobiDB-lite"/>
    </source>
</evidence>
<gene>
    <name evidence="11" type="ORF">PZE19_18660</name>
</gene>
<evidence type="ECO:0000256" key="1">
    <source>
        <dbReference type="ARBA" id="ARBA00000085"/>
    </source>
</evidence>
<feature type="region of interest" description="Disordered" evidence="9">
    <location>
        <begin position="1"/>
        <end position="34"/>
    </location>
</feature>
<dbReference type="GO" id="GO:0005524">
    <property type="term" value="F:ATP binding"/>
    <property type="evidence" value="ECO:0007669"/>
    <property type="project" value="UniProtKB-KW"/>
</dbReference>
<evidence type="ECO:0000313" key="12">
    <source>
        <dbReference type="Proteomes" id="UP001216907"/>
    </source>
</evidence>
<evidence type="ECO:0000256" key="3">
    <source>
        <dbReference type="ARBA" id="ARBA00022553"/>
    </source>
</evidence>
<dbReference type="PANTHER" id="PTHR43065:SF46">
    <property type="entry name" value="C4-DICARBOXYLATE TRANSPORT SENSOR PROTEIN DCTB"/>
    <property type="match status" value="1"/>
</dbReference>
<keyword evidence="12" id="KW-1185">Reference proteome</keyword>
<evidence type="ECO:0000256" key="8">
    <source>
        <dbReference type="ARBA" id="ARBA00023012"/>
    </source>
</evidence>
<dbReference type="CDD" id="cd00075">
    <property type="entry name" value="HATPase"/>
    <property type="match status" value="1"/>
</dbReference>
<evidence type="ECO:0000256" key="7">
    <source>
        <dbReference type="ARBA" id="ARBA00022840"/>
    </source>
</evidence>
<reference evidence="11 12" key="1">
    <citation type="submission" date="2023-03" db="EMBL/GenBank/DDBJ databases">
        <title>Paludisphaera mucosa sp. nov. a novel planctomycete from northern fen.</title>
        <authorList>
            <person name="Ivanova A."/>
        </authorList>
    </citation>
    <scope>NUCLEOTIDE SEQUENCE [LARGE SCALE GENOMIC DNA]</scope>
    <source>
        <strain evidence="11 12">Pla2</strain>
    </source>
</reference>
<evidence type="ECO:0000313" key="11">
    <source>
        <dbReference type="EMBL" id="MDG3005814.1"/>
    </source>
</evidence>
<keyword evidence="4" id="KW-0808">Transferase</keyword>
<organism evidence="11 12">
    <name type="scientific">Paludisphaera mucosa</name>
    <dbReference type="NCBI Taxonomy" id="3030827"/>
    <lineage>
        <taxon>Bacteria</taxon>
        <taxon>Pseudomonadati</taxon>
        <taxon>Planctomycetota</taxon>
        <taxon>Planctomycetia</taxon>
        <taxon>Isosphaerales</taxon>
        <taxon>Isosphaeraceae</taxon>
        <taxon>Paludisphaera</taxon>
    </lineage>
</organism>
<dbReference type="PANTHER" id="PTHR43065">
    <property type="entry name" value="SENSOR HISTIDINE KINASE"/>
    <property type="match status" value="1"/>
</dbReference>
<dbReference type="SMART" id="SM00387">
    <property type="entry name" value="HATPase_c"/>
    <property type="match status" value="1"/>
</dbReference>
<evidence type="ECO:0000256" key="5">
    <source>
        <dbReference type="ARBA" id="ARBA00022741"/>
    </source>
</evidence>
<dbReference type="CDD" id="cd00082">
    <property type="entry name" value="HisKA"/>
    <property type="match status" value="1"/>
</dbReference>
<dbReference type="PROSITE" id="PS50109">
    <property type="entry name" value="HIS_KIN"/>
    <property type="match status" value="1"/>
</dbReference>
<comment type="catalytic activity">
    <reaction evidence="1">
        <text>ATP + protein L-histidine = ADP + protein N-phospho-L-histidine.</text>
        <dbReference type="EC" id="2.7.13.3"/>
    </reaction>
</comment>
<keyword evidence="7 11" id="KW-0067">ATP-binding</keyword>
<dbReference type="RefSeq" id="WP_277862143.1">
    <property type="nucleotide sequence ID" value="NZ_JARRAG010000002.1"/>
</dbReference>
<dbReference type="SUPFAM" id="SSF47384">
    <property type="entry name" value="Homodimeric domain of signal transducing histidine kinase"/>
    <property type="match status" value="1"/>
</dbReference>
<keyword evidence="3" id="KW-0597">Phosphoprotein</keyword>
<dbReference type="Gene3D" id="3.30.565.10">
    <property type="entry name" value="Histidine kinase-like ATPase, C-terminal domain"/>
    <property type="match status" value="1"/>
</dbReference>
<dbReference type="InterPro" id="IPR036890">
    <property type="entry name" value="HATPase_C_sf"/>
</dbReference>
<comment type="caution">
    <text evidence="11">The sequence shown here is derived from an EMBL/GenBank/DDBJ whole genome shotgun (WGS) entry which is preliminary data.</text>
</comment>
<feature type="compositionally biased region" description="Low complexity" evidence="9">
    <location>
        <begin position="15"/>
        <end position="34"/>
    </location>
</feature>
<dbReference type="InterPro" id="IPR003661">
    <property type="entry name" value="HisK_dim/P_dom"/>
</dbReference>
<name>A0ABT6FE13_9BACT</name>
<proteinExistence type="predicted"/>
<dbReference type="Proteomes" id="UP001216907">
    <property type="component" value="Unassembled WGS sequence"/>
</dbReference>
<dbReference type="EMBL" id="JARRAG010000002">
    <property type="protein sequence ID" value="MDG3005814.1"/>
    <property type="molecule type" value="Genomic_DNA"/>
</dbReference>
<evidence type="ECO:0000256" key="6">
    <source>
        <dbReference type="ARBA" id="ARBA00022777"/>
    </source>
</evidence>
<evidence type="ECO:0000256" key="4">
    <source>
        <dbReference type="ARBA" id="ARBA00022679"/>
    </source>
</evidence>
<dbReference type="Pfam" id="PF00512">
    <property type="entry name" value="HisKA"/>
    <property type="match status" value="1"/>
</dbReference>
<keyword evidence="6" id="KW-0418">Kinase</keyword>
<accession>A0ABT6FE13</accession>